<evidence type="ECO:0000313" key="2">
    <source>
        <dbReference type="Proteomes" id="UP000050761"/>
    </source>
</evidence>
<reference evidence="1 2" key="1">
    <citation type="submission" date="2018-11" db="EMBL/GenBank/DDBJ databases">
        <authorList>
            <consortium name="Pathogen Informatics"/>
        </authorList>
    </citation>
    <scope>NUCLEOTIDE SEQUENCE [LARGE SCALE GENOMIC DNA]</scope>
</reference>
<protein>
    <submittedName>
        <fullName evidence="3">DUF3456 domain-containing protein</fullName>
    </submittedName>
</protein>
<proteinExistence type="predicted"/>
<accession>A0A183G2T5</accession>
<dbReference type="EMBL" id="UZAH01028964">
    <property type="protein sequence ID" value="VDP03432.1"/>
    <property type="molecule type" value="Genomic_DNA"/>
</dbReference>
<name>A0A183G2T5_HELPZ</name>
<organism evidence="2 3">
    <name type="scientific">Heligmosomoides polygyrus</name>
    <name type="common">Parasitic roundworm</name>
    <dbReference type="NCBI Taxonomy" id="6339"/>
    <lineage>
        <taxon>Eukaryota</taxon>
        <taxon>Metazoa</taxon>
        <taxon>Ecdysozoa</taxon>
        <taxon>Nematoda</taxon>
        <taxon>Chromadorea</taxon>
        <taxon>Rhabditida</taxon>
        <taxon>Rhabditina</taxon>
        <taxon>Rhabditomorpha</taxon>
        <taxon>Strongyloidea</taxon>
        <taxon>Heligmosomidae</taxon>
        <taxon>Heligmosomoides</taxon>
    </lineage>
</organism>
<dbReference type="AlphaFoldDB" id="A0A183G2T5"/>
<sequence>MGSPLSRLALLESQILQLHVQSLLLLPRLLIPQGRQQESAEDCEEVLEEMIWYTRNNKNRDLYKKAAKVLKKLKKSKKKGFNEESLQHLIGNVERLNRAVLEHHDDDWTNPRNANYLSGLKARLDAISECIEDYCGN</sequence>
<accession>A0A3P7ZSI2</accession>
<dbReference type="WBParaSite" id="HPBE_0001564701-mRNA-1">
    <property type="protein sequence ID" value="HPBE_0001564701-mRNA-1"/>
    <property type="gene ID" value="HPBE_0001564701"/>
</dbReference>
<evidence type="ECO:0000313" key="1">
    <source>
        <dbReference type="EMBL" id="VDP03432.1"/>
    </source>
</evidence>
<gene>
    <name evidence="1" type="ORF">HPBE_LOCUS15646</name>
</gene>
<reference evidence="3" key="2">
    <citation type="submission" date="2019-09" db="UniProtKB">
        <authorList>
            <consortium name="WormBaseParasite"/>
        </authorList>
    </citation>
    <scope>IDENTIFICATION</scope>
</reference>
<evidence type="ECO:0000313" key="3">
    <source>
        <dbReference type="WBParaSite" id="HPBE_0001564701-mRNA-1"/>
    </source>
</evidence>
<keyword evidence="2" id="KW-1185">Reference proteome</keyword>
<dbReference type="Proteomes" id="UP000050761">
    <property type="component" value="Unassembled WGS sequence"/>
</dbReference>